<dbReference type="Pfam" id="PF05133">
    <property type="entry name" value="SPP1_portal"/>
    <property type="match status" value="1"/>
</dbReference>
<proteinExistence type="predicted"/>
<evidence type="ECO:0000256" key="1">
    <source>
        <dbReference type="SAM" id="MobiDB-lite"/>
    </source>
</evidence>
<accession>A0A1V2A7A8</accession>
<dbReference type="InterPro" id="IPR021145">
    <property type="entry name" value="Portal_protein_SPP1_Gp6-like"/>
</dbReference>
<protein>
    <submittedName>
        <fullName evidence="2">Phage portal protein</fullName>
    </submittedName>
</protein>
<dbReference type="OrthoDB" id="2955634at2"/>
<organism evidence="2 3">
    <name type="scientific">Domibacillus epiphyticus</name>
    <dbReference type="NCBI Taxonomy" id="1714355"/>
    <lineage>
        <taxon>Bacteria</taxon>
        <taxon>Bacillati</taxon>
        <taxon>Bacillota</taxon>
        <taxon>Bacilli</taxon>
        <taxon>Bacillales</taxon>
        <taxon>Bacillaceae</taxon>
        <taxon>Domibacillus</taxon>
    </lineage>
</organism>
<feature type="region of interest" description="Disordered" evidence="1">
    <location>
        <begin position="423"/>
        <end position="442"/>
    </location>
</feature>
<name>A0A1V2A7A8_9BACI</name>
<keyword evidence="3" id="KW-1185">Reference proteome</keyword>
<dbReference type="RefSeq" id="WP_076765745.1">
    <property type="nucleotide sequence ID" value="NZ_MSFI01000014.1"/>
</dbReference>
<sequence length="442" mass="50938">MNKLEKYIKDKYDGAPYWFIEYVQEVHNQTKVNEIYELKNYLEGHHKILQRQSYKYNGKDFTPRKIVLQYAKTLLSFQKAYLLQNPVTLTGNQRVVKEYQKVQRKAKYDRMNMKIIDRLLKYGEVYEYVYVDAGQVKSKLIEGDQGFPLYNEEGDMIAFVQAFVSDGIEYYTVFEDDVVTKYDNAGGEMRMISRHANLSGLPVAYVNAGEWSELEGRSELQDWIGLLDNMEDLLSKFTDSFYKHHNPIPVIVGQQLKGEGLPKDVVGGGLQLDDGNDFKMVSNQLDYQSFESVYKTLQQALLDISSTPAVSMNKTDISNLSEVSIKLLYQLASIKAGINEQYVREGMEQRFEKIRTLLEYKGIKLSDDEFDTLDVTFQYAMPSNDKEIIENLKTLKEIGSVSLETVLENSPYVSDVRMEMDRLSGDNVRNSEKQETSENAIL</sequence>
<feature type="compositionally biased region" description="Basic and acidic residues" evidence="1">
    <location>
        <begin position="423"/>
        <end position="436"/>
    </location>
</feature>
<dbReference type="EMBL" id="MSFI01000014">
    <property type="protein sequence ID" value="OMP66885.1"/>
    <property type="molecule type" value="Genomic_DNA"/>
</dbReference>
<evidence type="ECO:0000313" key="2">
    <source>
        <dbReference type="EMBL" id="OMP66885.1"/>
    </source>
</evidence>
<dbReference type="STRING" id="1714355.BTO28_09740"/>
<dbReference type="Proteomes" id="UP000188613">
    <property type="component" value="Unassembled WGS sequence"/>
</dbReference>
<dbReference type="AlphaFoldDB" id="A0A1V2A7A8"/>
<comment type="caution">
    <text evidence="2">The sequence shown here is derived from an EMBL/GenBank/DDBJ whole genome shotgun (WGS) entry which is preliminary data.</text>
</comment>
<gene>
    <name evidence="2" type="ORF">BTO28_09740</name>
</gene>
<evidence type="ECO:0000313" key="3">
    <source>
        <dbReference type="Proteomes" id="UP000188613"/>
    </source>
</evidence>
<reference evidence="2 3" key="1">
    <citation type="submission" date="2016-12" db="EMBL/GenBank/DDBJ databases">
        <title>Domibacillus sp. SAB 38T whole genome sequencing.</title>
        <authorList>
            <person name="Verma A."/>
            <person name="Ojha A.K."/>
            <person name="Krishnamurthi S."/>
        </authorList>
    </citation>
    <scope>NUCLEOTIDE SEQUENCE [LARGE SCALE GENOMIC DNA]</scope>
    <source>
        <strain evidence="2 3">SAB 38</strain>
    </source>
</reference>